<keyword evidence="8" id="KW-1185">Reference proteome</keyword>
<comment type="caution">
    <text evidence="7">The sequence shown here is derived from an EMBL/GenBank/DDBJ whole genome shotgun (WGS) entry which is preliminary data.</text>
</comment>
<keyword evidence="6" id="KW-0150">Chloroplast</keyword>
<comment type="similarity">
    <text evidence="2 6">Belongs to the class-II DAHP synthase family.</text>
</comment>
<evidence type="ECO:0000256" key="2">
    <source>
        <dbReference type="ARBA" id="ARBA00008911"/>
    </source>
</evidence>
<dbReference type="PANTHER" id="PTHR21337:SF0">
    <property type="entry name" value="PHOSPHO-2-DEHYDRO-3-DEOXYHEPTONATE ALDOLASE"/>
    <property type="match status" value="1"/>
</dbReference>
<dbReference type="SUPFAM" id="SSF51569">
    <property type="entry name" value="Aldolase"/>
    <property type="match status" value="1"/>
</dbReference>
<accession>A0ABR2YN46</accession>
<name>A0ABR2YN46_9CHLO</name>
<evidence type="ECO:0000256" key="4">
    <source>
        <dbReference type="ARBA" id="ARBA00023141"/>
    </source>
</evidence>
<keyword evidence="6" id="KW-0934">Plastid</keyword>
<dbReference type="InterPro" id="IPR013785">
    <property type="entry name" value="Aldolase_TIM"/>
</dbReference>
<evidence type="ECO:0000313" key="8">
    <source>
        <dbReference type="Proteomes" id="UP001491310"/>
    </source>
</evidence>
<comment type="catalytic activity">
    <reaction evidence="5 6">
        <text>D-erythrose 4-phosphate + phosphoenolpyruvate + H2O = 7-phospho-2-dehydro-3-deoxy-D-arabino-heptonate + phosphate</text>
        <dbReference type="Rhea" id="RHEA:14717"/>
        <dbReference type="ChEBI" id="CHEBI:15377"/>
        <dbReference type="ChEBI" id="CHEBI:16897"/>
        <dbReference type="ChEBI" id="CHEBI:43474"/>
        <dbReference type="ChEBI" id="CHEBI:58394"/>
        <dbReference type="ChEBI" id="CHEBI:58702"/>
        <dbReference type="EC" id="2.5.1.54"/>
    </reaction>
</comment>
<protein>
    <recommendedName>
        <fullName evidence="6">Phospho-2-dehydro-3-deoxyheptonate aldolase</fullName>
        <ecNumber evidence="6">2.5.1.54</ecNumber>
    </recommendedName>
</protein>
<dbReference type="NCBIfam" id="TIGR01358">
    <property type="entry name" value="DAHP_synth_II"/>
    <property type="match status" value="1"/>
</dbReference>
<keyword evidence="6" id="KW-0809">Transit peptide</keyword>
<organism evidence="7 8">
    <name type="scientific">Coccomyxa subellipsoidea</name>
    <dbReference type="NCBI Taxonomy" id="248742"/>
    <lineage>
        <taxon>Eukaryota</taxon>
        <taxon>Viridiplantae</taxon>
        <taxon>Chlorophyta</taxon>
        <taxon>core chlorophytes</taxon>
        <taxon>Trebouxiophyceae</taxon>
        <taxon>Trebouxiophyceae incertae sedis</taxon>
        <taxon>Coccomyxaceae</taxon>
        <taxon>Coccomyxa</taxon>
    </lineage>
</organism>
<keyword evidence="4 6" id="KW-0057">Aromatic amino acid biosynthesis</keyword>
<dbReference type="Proteomes" id="UP001491310">
    <property type="component" value="Unassembled WGS sequence"/>
</dbReference>
<comment type="pathway">
    <text evidence="1 6">Metabolic intermediate biosynthesis; chorismate biosynthesis; chorismate from D-erythrose 4-phosphate and phosphoenolpyruvate: step 1/7.</text>
</comment>
<dbReference type="Gene3D" id="3.20.20.70">
    <property type="entry name" value="Aldolase class I"/>
    <property type="match status" value="1"/>
</dbReference>
<gene>
    <name evidence="7" type="ORF">WJX75_004183</name>
</gene>
<evidence type="ECO:0000256" key="3">
    <source>
        <dbReference type="ARBA" id="ARBA00022679"/>
    </source>
</evidence>
<dbReference type="Pfam" id="PF01474">
    <property type="entry name" value="DAHP_synth_2"/>
    <property type="match status" value="1"/>
</dbReference>
<keyword evidence="6" id="KW-0028">Amino-acid biosynthesis</keyword>
<evidence type="ECO:0000313" key="7">
    <source>
        <dbReference type="EMBL" id="KAK9908200.1"/>
    </source>
</evidence>
<evidence type="ECO:0000256" key="1">
    <source>
        <dbReference type="ARBA" id="ARBA00004688"/>
    </source>
</evidence>
<keyword evidence="3 6" id="KW-0808">Transferase</keyword>
<dbReference type="EMBL" id="JALJOT010000008">
    <property type="protein sequence ID" value="KAK9908200.1"/>
    <property type="molecule type" value="Genomic_DNA"/>
</dbReference>
<dbReference type="EC" id="2.5.1.54" evidence="6"/>
<proteinExistence type="inferred from homology"/>
<reference evidence="7 8" key="1">
    <citation type="journal article" date="2024" name="Nat. Commun.">
        <title>Phylogenomics reveals the evolutionary origins of lichenization in chlorophyte algae.</title>
        <authorList>
            <person name="Puginier C."/>
            <person name="Libourel C."/>
            <person name="Otte J."/>
            <person name="Skaloud P."/>
            <person name="Haon M."/>
            <person name="Grisel S."/>
            <person name="Petersen M."/>
            <person name="Berrin J.G."/>
            <person name="Delaux P.M."/>
            <person name="Dal Grande F."/>
            <person name="Keller J."/>
        </authorList>
    </citation>
    <scope>NUCLEOTIDE SEQUENCE [LARGE SCALE GENOMIC DNA]</scope>
    <source>
        <strain evidence="7 8">SAG 216-7</strain>
    </source>
</reference>
<comment type="subcellular location">
    <subcellularLocation>
        <location evidence="6">Plastid</location>
        <location evidence="6">Chloroplast</location>
    </subcellularLocation>
</comment>
<dbReference type="InterPro" id="IPR002480">
    <property type="entry name" value="DAHP_synth_2"/>
</dbReference>
<evidence type="ECO:0000256" key="6">
    <source>
        <dbReference type="RuleBase" id="RU363071"/>
    </source>
</evidence>
<sequence>MLSLHLTVVGPVLSLRGTRLVSKPAPSRTRRHQTRAFLRERSAGTIAPPIIVPFEKDSEHLSAWKPESWRQRKAHQQPNYTDSKSLTDAVDIIARMPPLVFAGECRNLQSRLAKCATGEAFLMQGGDCAESFSQFSANSIRDSFRVQLQMAVVAMFGGGVPVVKVGRMAGQFAKPRGDIINGQAFTANARVPDPMRLVQAYNQAAATLNLLRGFASGGYAGLQRIAQWNLDFMAYSDQGGAYMDLAKRAGEAINFMTACGLDSRTPIMTETEYYVSHECLLLDYEQALTREDSTTGLWYDCSGHMLWCGERTRQLDGAHVEFMRGIANPIGVKARPLTAHEVSDKMDPGQLVSLIATLNPENTPGRLTVIVRMGADKLRDNMPRLVEAVRDSAQVVTWVCDPMHGNTESVAGFKTRRYDRIRAEVEAFFDVHEELGTVPGGIHLEMTGDNVTECLGGGASIDEGDLDSRYHTHCDPRLNAEQALEMSFYVASRLAQRKEKMAKAMPPTAILH</sequence>
<dbReference type="PANTHER" id="PTHR21337">
    <property type="entry name" value="PHOSPHO-2-DEHYDRO-3-DEOXYHEPTONATE ALDOLASE 1, 2"/>
    <property type="match status" value="1"/>
</dbReference>
<evidence type="ECO:0000256" key="5">
    <source>
        <dbReference type="ARBA" id="ARBA00047508"/>
    </source>
</evidence>